<dbReference type="AlphaFoldDB" id="A0A4D6MN29"/>
<evidence type="ECO:0000313" key="1">
    <source>
        <dbReference type="EMBL" id="QCE02174.1"/>
    </source>
</evidence>
<gene>
    <name evidence="1" type="ORF">DEO72_LG8g185</name>
</gene>
<name>A0A4D6MN29_VIGUN</name>
<dbReference type="EMBL" id="CP039352">
    <property type="protein sequence ID" value="QCE02174.1"/>
    <property type="molecule type" value="Genomic_DNA"/>
</dbReference>
<proteinExistence type="predicted"/>
<dbReference type="PANTHER" id="PTHR33528:SF17">
    <property type="entry name" value="TRANSMEMBRANE PROTEIN"/>
    <property type="match status" value="1"/>
</dbReference>
<keyword evidence="2" id="KW-1185">Reference proteome</keyword>
<dbReference type="Pfam" id="PF15054">
    <property type="entry name" value="DUF4535"/>
    <property type="match status" value="1"/>
</dbReference>
<organism evidence="1 2">
    <name type="scientific">Vigna unguiculata</name>
    <name type="common">Cowpea</name>
    <dbReference type="NCBI Taxonomy" id="3917"/>
    <lineage>
        <taxon>Eukaryota</taxon>
        <taxon>Viridiplantae</taxon>
        <taxon>Streptophyta</taxon>
        <taxon>Embryophyta</taxon>
        <taxon>Tracheophyta</taxon>
        <taxon>Spermatophyta</taxon>
        <taxon>Magnoliopsida</taxon>
        <taxon>eudicotyledons</taxon>
        <taxon>Gunneridae</taxon>
        <taxon>Pentapetalae</taxon>
        <taxon>rosids</taxon>
        <taxon>fabids</taxon>
        <taxon>Fabales</taxon>
        <taxon>Fabaceae</taxon>
        <taxon>Papilionoideae</taxon>
        <taxon>50 kb inversion clade</taxon>
        <taxon>NPAAA clade</taxon>
        <taxon>indigoferoid/millettioid clade</taxon>
        <taxon>Phaseoleae</taxon>
        <taxon>Vigna</taxon>
    </lineage>
</organism>
<reference evidence="1 2" key="1">
    <citation type="submission" date="2019-04" db="EMBL/GenBank/DDBJ databases">
        <title>An improved genome assembly and genetic linkage map for asparagus bean, Vigna unguiculata ssp. sesquipedialis.</title>
        <authorList>
            <person name="Xia Q."/>
            <person name="Zhang R."/>
            <person name="Dong Y."/>
        </authorList>
    </citation>
    <scope>NUCLEOTIDE SEQUENCE [LARGE SCALE GENOMIC DNA]</scope>
    <source>
        <tissue evidence="1">Leaf</tissue>
    </source>
</reference>
<evidence type="ECO:0000313" key="2">
    <source>
        <dbReference type="Proteomes" id="UP000501690"/>
    </source>
</evidence>
<dbReference type="InterPro" id="IPR027854">
    <property type="entry name" value="STMP1"/>
</dbReference>
<accession>A0A4D6MN29</accession>
<dbReference type="Proteomes" id="UP000501690">
    <property type="component" value="Linkage Group LG8"/>
</dbReference>
<dbReference type="PANTHER" id="PTHR33528">
    <property type="entry name" value="OS07G0239500 PROTEIN"/>
    <property type="match status" value="1"/>
</dbReference>
<sequence length="72" mass="7963">MGIIRGCFTFFTGTVFGIYLAQSYQVPDVKKEADTALIQAKQVEEKYRKSKIGIGNVYTGLMTVILTLLNIG</sequence>
<protein>
    <submittedName>
        <fullName evidence="1">Uncharacterized protein</fullName>
    </submittedName>
</protein>